<dbReference type="PROSITE" id="PS51077">
    <property type="entry name" value="HTH_ICLR"/>
    <property type="match status" value="1"/>
</dbReference>
<dbReference type="AlphaFoldDB" id="A0A4Q7NE68"/>
<dbReference type="InterPro" id="IPR050707">
    <property type="entry name" value="HTH_MetabolicPath_Reg"/>
</dbReference>
<sequence length="243" mass="25823">MLEAREAGGVRPLSSVLKTLQLLDLLGKSDRPMKLMELAAASGGSRATTYQKLLTLMEAGWLEQTEQGSYRLSLHAALVGETALVQANLGERFAHVMQELVLQVGETASLAVLNGNCVRLVRRVEAQQVAVRADVKVGTLLSLNDSSSGRVLTAFSSPAYREMLQRQGAVLARPALLKAIAAQGYAVSEGTDTPGVQSVAMPVFDAKGACIAALSLVTPASRFDPDKLIGPLREAVQTLNQLK</sequence>
<dbReference type="InterPro" id="IPR014757">
    <property type="entry name" value="Tscrpt_reg_IclR_C"/>
</dbReference>
<keyword evidence="1" id="KW-0805">Transcription regulation</keyword>
<comment type="caution">
    <text evidence="6">The sequence shown here is derived from an EMBL/GenBank/DDBJ whole genome shotgun (WGS) entry which is preliminary data.</text>
</comment>
<gene>
    <name evidence="6" type="ORF">EV675_3939</name>
</gene>
<dbReference type="PANTHER" id="PTHR30136">
    <property type="entry name" value="HELIX-TURN-HELIX TRANSCRIPTIONAL REGULATOR, ICLR FAMILY"/>
    <property type="match status" value="1"/>
</dbReference>
<dbReference type="OrthoDB" id="9807558at2"/>
<name>A0A4Q7NE68_9BURK</name>
<dbReference type="InterPro" id="IPR029016">
    <property type="entry name" value="GAF-like_dom_sf"/>
</dbReference>
<dbReference type="GO" id="GO:0003700">
    <property type="term" value="F:DNA-binding transcription factor activity"/>
    <property type="evidence" value="ECO:0007669"/>
    <property type="project" value="TreeGrafter"/>
</dbReference>
<protein>
    <submittedName>
        <fullName evidence="6">IclR family transcriptional regulator</fullName>
    </submittedName>
</protein>
<evidence type="ECO:0000313" key="6">
    <source>
        <dbReference type="EMBL" id="RZS81316.1"/>
    </source>
</evidence>
<dbReference type="EMBL" id="SGXC01000002">
    <property type="protein sequence ID" value="RZS81316.1"/>
    <property type="molecule type" value="Genomic_DNA"/>
</dbReference>
<evidence type="ECO:0000256" key="2">
    <source>
        <dbReference type="ARBA" id="ARBA00023125"/>
    </source>
</evidence>
<keyword evidence="3" id="KW-0804">Transcription</keyword>
<dbReference type="SUPFAM" id="SSF55781">
    <property type="entry name" value="GAF domain-like"/>
    <property type="match status" value="1"/>
</dbReference>
<dbReference type="Gene3D" id="1.10.10.10">
    <property type="entry name" value="Winged helix-like DNA-binding domain superfamily/Winged helix DNA-binding domain"/>
    <property type="match status" value="1"/>
</dbReference>
<proteinExistence type="predicted"/>
<dbReference type="GO" id="GO:0003677">
    <property type="term" value="F:DNA binding"/>
    <property type="evidence" value="ECO:0007669"/>
    <property type="project" value="UniProtKB-KW"/>
</dbReference>
<evidence type="ECO:0000313" key="7">
    <source>
        <dbReference type="Proteomes" id="UP000292445"/>
    </source>
</evidence>
<dbReference type="InterPro" id="IPR036390">
    <property type="entry name" value="WH_DNA-bd_sf"/>
</dbReference>
<dbReference type="PROSITE" id="PS51078">
    <property type="entry name" value="ICLR_ED"/>
    <property type="match status" value="1"/>
</dbReference>
<keyword evidence="2" id="KW-0238">DNA-binding</keyword>
<dbReference type="SUPFAM" id="SSF46785">
    <property type="entry name" value="Winged helix' DNA-binding domain"/>
    <property type="match status" value="1"/>
</dbReference>
<dbReference type="InterPro" id="IPR036388">
    <property type="entry name" value="WH-like_DNA-bd_sf"/>
</dbReference>
<keyword evidence="7" id="KW-1185">Reference proteome</keyword>
<dbReference type="InterPro" id="IPR005471">
    <property type="entry name" value="Tscrpt_reg_IclR_N"/>
</dbReference>
<evidence type="ECO:0000259" key="4">
    <source>
        <dbReference type="PROSITE" id="PS51077"/>
    </source>
</evidence>
<evidence type="ECO:0000259" key="5">
    <source>
        <dbReference type="PROSITE" id="PS51078"/>
    </source>
</evidence>
<accession>A0A4Q7NE68</accession>
<feature type="domain" description="IclR-ED" evidence="5">
    <location>
        <begin position="75"/>
        <end position="243"/>
    </location>
</feature>
<dbReference type="PANTHER" id="PTHR30136:SF8">
    <property type="entry name" value="TRANSCRIPTIONAL REGULATORY PROTEIN"/>
    <property type="match status" value="1"/>
</dbReference>
<dbReference type="GO" id="GO:0045892">
    <property type="term" value="P:negative regulation of DNA-templated transcription"/>
    <property type="evidence" value="ECO:0007669"/>
    <property type="project" value="TreeGrafter"/>
</dbReference>
<dbReference type="SMART" id="SM00346">
    <property type="entry name" value="HTH_ICLR"/>
    <property type="match status" value="1"/>
</dbReference>
<dbReference type="Gene3D" id="3.30.450.40">
    <property type="match status" value="1"/>
</dbReference>
<dbReference type="RefSeq" id="WP_130359008.1">
    <property type="nucleotide sequence ID" value="NZ_SGXC01000002.1"/>
</dbReference>
<feature type="domain" description="HTH iclR-type" evidence="4">
    <location>
        <begin position="13"/>
        <end position="74"/>
    </location>
</feature>
<dbReference type="Pfam" id="PF09339">
    <property type="entry name" value="HTH_IclR"/>
    <property type="match status" value="1"/>
</dbReference>
<dbReference type="Pfam" id="PF01614">
    <property type="entry name" value="IclR_C"/>
    <property type="match status" value="1"/>
</dbReference>
<organism evidence="6 7">
    <name type="scientific">Pigmentiphaga kullae</name>
    <dbReference type="NCBI Taxonomy" id="151784"/>
    <lineage>
        <taxon>Bacteria</taxon>
        <taxon>Pseudomonadati</taxon>
        <taxon>Pseudomonadota</taxon>
        <taxon>Betaproteobacteria</taxon>
        <taxon>Burkholderiales</taxon>
        <taxon>Alcaligenaceae</taxon>
        <taxon>Pigmentiphaga</taxon>
    </lineage>
</organism>
<evidence type="ECO:0000256" key="1">
    <source>
        <dbReference type="ARBA" id="ARBA00023015"/>
    </source>
</evidence>
<evidence type="ECO:0000256" key="3">
    <source>
        <dbReference type="ARBA" id="ARBA00023163"/>
    </source>
</evidence>
<reference evidence="6 7" key="1">
    <citation type="submission" date="2019-02" db="EMBL/GenBank/DDBJ databases">
        <title>Genomic Encyclopedia of Type Strains, Phase IV (KMG-IV): sequencing the most valuable type-strain genomes for metagenomic binning, comparative biology and taxonomic classification.</title>
        <authorList>
            <person name="Goeker M."/>
        </authorList>
    </citation>
    <scope>NUCLEOTIDE SEQUENCE [LARGE SCALE GENOMIC DNA]</scope>
    <source>
        <strain evidence="6 7">K24</strain>
    </source>
</reference>
<dbReference type="Proteomes" id="UP000292445">
    <property type="component" value="Unassembled WGS sequence"/>
</dbReference>